<proteinExistence type="predicted"/>
<dbReference type="AlphaFoldDB" id="A0A6J4QZE4"/>
<dbReference type="EMBL" id="CADCVG010000040">
    <property type="protein sequence ID" value="CAA9450940.1"/>
    <property type="molecule type" value="Genomic_DNA"/>
</dbReference>
<evidence type="ECO:0000313" key="1">
    <source>
        <dbReference type="EMBL" id="CAA9450940.1"/>
    </source>
</evidence>
<sequence>MYPITAAGIVRSSSLLHVGVVERLLKKLLEKRGAFLIIGR</sequence>
<name>A0A6J4QZE4_9ACTN</name>
<gene>
    <name evidence="1" type="ORF">AVDCRST_MAG14-910</name>
</gene>
<organism evidence="1">
    <name type="scientific">uncultured Rubrobacteraceae bacterium</name>
    <dbReference type="NCBI Taxonomy" id="349277"/>
    <lineage>
        <taxon>Bacteria</taxon>
        <taxon>Bacillati</taxon>
        <taxon>Actinomycetota</taxon>
        <taxon>Rubrobacteria</taxon>
        <taxon>Rubrobacterales</taxon>
        <taxon>Rubrobacteraceae</taxon>
        <taxon>environmental samples</taxon>
    </lineage>
</organism>
<reference evidence="1" key="1">
    <citation type="submission" date="2020-02" db="EMBL/GenBank/DDBJ databases">
        <authorList>
            <person name="Meier V. D."/>
        </authorList>
    </citation>
    <scope>NUCLEOTIDE SEQUENCE</scope>
    <source>
        <strain evidence="1">AVDCRST_MAG14</strain>
    </source>
</reference>
<accession>A0A6J4QZE4</accession>
<protein>
    <submittedName>
        <fullName evidence="1">Uncharacterized protein</fullName>
    </submittedName>
</protein>